<dbReference type="InterPro" id="IPR049492">
    <property type="entry name" value="BD-FAE-like_dom"/>
</dbReference>
<dbReference type="NCBIfam" id="NF041556">
    <property type="entry name" value="tannase_B"/>
    <property type="match status" value="1"/>
</dbReference>
<dbReference type="SUPFAM" id="SSF53474">
    <property type="entry name" value="alpha/beta-Hydrolases"/>
    <property type="match status" value="1"/>
</dbReference>
<dbReference type="InterPro" id="IPR048124">
    <property type="entry name" value="Tannase_B"/>
</dbReference>
<dbReference type="RefSeq" id="WP_078923522.1">
    <property type="nucleotide sequence ID" value="NZ_FUYB01000018.1"/>
</dbReference>
<feature type="domain" description="BD-FAE-like" evidence="2">
    <location>
        <begin position="120"/>
        <end position="238"/>
    </location>
</feature>
<dbReference type="Proteomes" id="UP000190460">
    <property type="component" value="Unassembled WGS sequence"/>
</dbReference>
<proteinExistence type="predicted"/>
<reference evidence="3 4" key="1">
    <citation type="submission" date="2017-02" db="EMBL/GenBank/DDBJ databases">
        <authorList>
            <person name="Peterson S.W."/>
        </authorList>
    </citation>
    <scope>NUCLEOTIDE SEQUENCE [LARGE SCALE GENOMIC DNA]</scope>
    <source>
        <strain evidence="3 4">ATCC 49788</strain>
    </source>
</reference>
<feature type="chain" id="PRO_5012368844" description="BD-FAE-like domain-containing protein" evidence="1">
    <location>
        <begin position="22"/>
        <end position="491"/>
    </location>
</feature>
<evidence type="ECO:0000259" key="2">
    <source>
        <dbReference type="Pfam" id="PF20434"/>
    </source>
</evidence>
<dbReference type="InterPro" id="IPR029058">
    <property type="entry name" value="AB_hydrolase_fold"/>
</dbReference>
<sequence length="491" mass="53407">MKLRLLAICVACALLSSCDDNDTVTTVDTLAFNKDAYVLNTITVDGSSVSYRAYTNIVYVDKPTDLNYQYMNIYVPTTLVDNQTAPIFFPNLVGGYRPAKPLTFTTTAFTISDETDRTTSAAVALSKGYIVASAGARGNTAEVNGVYTGKAPAGIVDLKAAVRYLRHNDEVIPGSAEKIISNGTSAGGAMSSLLGSSGNDPLFEPYLKEIGAADAKDNIFAAAAFCPIVDLENADSAYEWLYNRVNIDTDSTGASVYGFDDTQMEISGELMALYSGYLNGLALRRVDNNQPLTTANMQNYITSFLLASAQEQLNKGANLADKTWLTVKDGKATAVNFNAYLSYVGRWSPIKNPPAFDWLGNPSDPAPMRPGGSFENNLFGSSNTNINVFTDYVANRLSPGSTVPQNIKDRVYLMNPMNFIGKNSATLAKNWYIRHGTKDRDTAFTVPVNLYTKLMNTGLVVNMNFELGWERPHSGDYDLAELFAWMGSITQ</sequence>
<keyword evidence="4" id="KW-1185">Reference proteome</keyword>
<evidence type="ECO:0000313" key="3">
    <source>
        <dbReference type="EMBL" id="SKA89691.1"/>
    </source>
</evidence>
<name>A0A1T4XKS8_9GAMM</name>
<gene>
    <name evidence="3" type="ORF">SAMN02745130_03073</name>
</gene>
<dbReference type="Gene3D" id="3.40.50.1820">
    <property type="entry name" value="alpha/beta hydrolase"/>
    <property type="match status" value="1"/>
</dbReference>
<feature type="signal peptide" evidence="1">
    <location>
        <begin position="1"/>
        <end position="21"/>
    </location>
</feature>
<evidence type="ECO:0000256" key="1">
    <source>
        <dbReference type="SAM" id="SignalP"/>
    </source>
</evidence>
<protein>
    <recommendedName>
        <fullName evidence="2">BD-FAE-like domain-containing protein</fullName>
    </recommendedName>
</protein>
<evidence type="ECO:0000313" key="4">
    <source>
        <dbReference type="Proteomes" id="UP000190460"/>
    </source>
</evidence>
<dbReference type="AlphaFoldDB" id="A0A1T4XKS8"/>
<accession>A0A1T4XKS8</accession>
<dbReference type="STRING" id="92487.SAMN02745130_03073"/>
<dbReference type="OrthoDB" id="923957at2"/>
<keyword evidence="1" id="KW-0732">Signal</keyword>
<organism evidence="3 4">
    <name type="scientific">Thiothrix eikelboomii</name>
    <dbReference type="NCBI Taxonomy" id="92487"/>
    <lineage>
        <taxon>Bacteria</taxon>
        <taxon>Pseudomonadati</taxon>
        <taxon>Pseudomonadota</taxon>
        <taxon>Gammaproteobacteria</taxon>
        <taxon>Thiotrichales</taxon>
        <taxon>Thiotrichaceae</taxon>
        <taxon>Thiothrix</taxon>
    </lineage>
</organism>
<dbReference type="PROSITE" id="PS51257">
    <property type="entry name" value="PROKAR_LIPOPROTEIN"/>
    <property type="match status" value="1"/>
</dbReference>
<dbReference type="Pfam" id="PF20434">
    <property type="entry name" value="BD-FAE"/>
    <property type="match status" value="1"/>
</dbReference>
<dbReference type="EMBL" id="FUYB01000018">
    <property type="protein sequence ID" value="SKA89691.1"/>
    <property type="molecule type" value="Genomic_DNA"/>
</dbReference>